<keyword evidence="5" id="KW-0133">Cell shape</keyword>
<dbReference type="InterPro" id="IPR004101">
    <property type="entry name" value="Mur_ligase_C"/>
</dbReference>
<dbReference type="Pfam" id="PF02875">
    <property type="entry name" value="Mur_ligase_C"/>
    <property type="match status" value="1"/>
</dbReference>
<accession>A0A0C7NV87</accession>
<dbReference type="InterPro" id="IPR036565">
    <property type="entry name" value="Mur-like_cat_sf"/>
</dbReference>
<dbReference type="InterPro" id="IPR013221">
    <property type="entry name" value="Mur_ligase_cen"/>
</dbReference>
<dbReference type="Proteomes" id="UP000032809">
    <property type="component" value="Chromosome I"/>
</dbReference>
<reference evidence="13" key="1">
    <citation type="submission" date="2014-11" db="EMBL/GenBank/DDBJ databases">
        <authorList>
            <person name="Wibberg D."/>
        </authorList>
    </citation>
    <scope>NUCLEOTIDE SEQUENCE [LARGE SCALE GENOMIC DNA]</scope>
    <source>
        <strain evidence="13">L3</strain>
    </source>
</reference>
<keyword evidence="13" id="KW-1185">Reference proteome</keyword>
<dbReference type="GO" id="GO:0008360">
    <property type="term" value="P:regulation of cell shape"/>
    <property type="evidence" value="ECO:0007669"/>
    <property type="project" value="UniProtKB-KW"/>
</dbReference>
<dbReference type="RefSeq" id="WP_045086992.1">
    <property type="nucleotide sequence ID" value="NZ_LN824141.1"/>
</dbReference>
<keyword evidence="1 12" id="KW-0436">Ligase</keyword>
<dbReference type="GO" id="GO:0047480">
    <property type="term" value="F:UDP-N-acetylmuramoyl-tripeptide-D-alanyl-D-alanine ligase activity"/>
    <property type="evidence" value="ECO:0007669"/>
    <property type="project" value="UniProtKB-EC"/>
</dbReference>
<keyword evidence="6" id="KW-0573">Peptidoglycan synthesis</keyword>
<dbReference type="Gene3D" id="3.40.1390.10">
    <property type="entry name" value="MurE/MurF, N-terminal domain"/>
    <property type="match status" value="1"/>
</dbReference>
<keyword evidence="3" id="KW-0547">Nucleotide-binding</keyword>
<dbReference type="SUPFAM" id="SSF53244">
    <property type="entry name" value="MurD-like peptide ligases, peptide-binding domain"/>
    <property type="match status" value="1"/>
</dbReference>
<dbReference type="EMBL" id="LN824141">
    <property type="protein sequence ID" value="CEP77353.1"/>
    <property type="molecule type" value="Genomic_DNA"/>
</dbReference>
<dbReference type="OrthoDB" id="9801978at2"/>
<keyword evidence="7" id="KW-0131">Cell cycle</keyword>
<evidence type="ECO:0000256" key="6">
    <source>
        <dbReference type="ARBA" id="ARBA00022984"/>
    </source>
</evidence>
<protein>
    <submittedName>
        <fullName evidence="12">UDP-N-acetylmuramoyl-tripeptide-D-alanyl-D-alanine ligase</fullName>
        <ecNumber evidence="12">6.3.2.10</ecNumber>
    </submittedName>
</protein>
<dbReference type="SUPFAM" id="SSF53623">
    <property type="entry name" value="MurD-like peptide ligases, catalytic domain"/>
    <property type="match status" value="1"/>
</dbReference>
<dbReference type="GO" id="GO:0009252">
    <property type="term" value="P:peptidoglycan biosynthetic process"/>
    <property type="evidence" value="ECO:0007669"/>
    <property type="project" value="UniProtKB-KW"/>
</dbReference>
<evidence type="ECO:0000256" key="3">
    <source>
        <dbReference type="ARBA" id="ARBA00022741"/>
    </source>
</evidence>
<dbReference type="GO" id="GO:0005524">
    <property type="term" value="F:ATP binding"/>
    <property type="evidence" value="ECO:0007669"/>
    <property type="project" value="UniProtKB-KW"/>
</dbReference>
<sequence length="429" mass="49209">MLEELKKKGYKFQIDSRKIKSGEVFLCLKGENTDGHFFIEDALKNGADFVVIDNPSFVNNLPNNKIIKVDNVLEEMLISSSKIVNNNSKIKIGITGSTGKTTTKECLYHLLSPFFTTFRNELNMNTEIGIPLSILNQYSNEDVSIIEIGLKQKGDLDFVTRFYKLDVAFITNVGPSHLEFLETIENVAQEKMKITNNMNKGLLILNGDYPILKELAPKRLKTLSFGLKKSNDAVLEGYEYNLNYTTTFYAKILGNHLMLTLNKYWSEGQILDLLSTLLFLTYIELPLDPFIICNIDIPEGRFQTITRENTLVINDSYNASYDSFNSAFKSISQIDFYPKILVMGEMKELGEYSKYYHEKVLSEAKEIFDEIYIYDPDNKLNYLLQNQDKIIKFESLDDITKIISEIKEGLIYIKASNSTGIYEYLKNNL</sequence>
<organism evidence="12 13">
    <name type="scientific">Defluviitoga tunisiensis</name>
    <dbReference type="NCBI Taxonomy" id="1006576"/>
    <lineage>
        <taxon>Bacteria</taxon>
        <taxon>Thermotogati</taxon>
        <taxon>Thermotogota</taxon>
        <taxon>Thermotogae</taxon>
        <taxon>Petrotogales</taxon>
        <taxon>Petrotogaceae</taxon>
        <taxon>Defluviitoga</taxon>
    </lineage>
</organism>
<dbReference type="STRING" id="1006576.DTL3_0016"/>
<keyword evidence="4" id="KW-0067">ATP-binding</keyword>
<dbReference type="PANTHER" id="PTHR43024:SF1">
    <property type="entry name" value="UDP-N-ACETYLMURAMOYL-TRIPEPTIDE--D-ALANYL-D-ALANINE LIGASE"/>
    <property type="match status" value="1"/>
</dbReference>
<dbReference type="Pfam" id="PF08245">
    <property type="entry name" value="Mur_ligase_M"/>
    <property type="match status" value="1"/>
</dbReference>
<evidence type="ECO:0000256" key="4">
    <source>
        <dbReference type="ARBA" id="ARBA00022840"/>
    </source>
</evidence>
<evidence type="ECO:0000256" key="1">
    <source>
        <dbReference type="ARBA" id="ARBA00022598"/>
    </source>
</evidence>
<dbReference type="HOGENOM" id="CLU_031507_1_2_0"/>
<dbReference type="PATRIC" id="fig|1006576.9.peg.16"/>
<evidence type="ECO:0000259" key="11">
    <source>
        <dbReference type="Pfam" id="PF08245"/>
    </source>
</evidence>
<evidence type="ECO:0000259" key="10">
    <source>
        <dbReference type="Pfam" id="PF02875"/>
    </source>
</evidence>
<dbReference type="KEGG" id="dtn:DTL3_0016"/>
<dbReference type="InterPro" id="IPR035911">
    <property type="entry name" value="MurE/MurF_N"/>
</dbReference>
<dbReference type="InterPro" id="IPR000713">
    <property type="entry name" value="Mur_ligase_N"/>
</dbReference>
<feature type="domain" description="Mur ligase central" evidence="11">
    <location>
        <begin position="94"/>
        <end position="236"/>
    </location>
</feature>
<name>A0A0C7NV87_DEFTU</name>
<dbReference type="GO" id="GO:0051301">
    <property type="term" value="P:cell division"/>
    <property type="evidence" value="ECO:0007669"/>
    <property type="project" value="UniProtKB-KW"/>
</dbReference>
<keyword evidence="2" id="KW-0132">Cell division</keyword>
<dbReference type="PANTHER" id="PTHR43024">
    <property type="entry name" value="UDP-N-ACETYLMURAMOYL-TRIPEPTIDE--D-ALANYL-D-ALANINE LIGASE"/>
    <property type="match status" value="1"/>
</dbReference>
<feature type="domain" description="Mur ligase C-terminal" evidence="10">
    <location>
        <begin position="300"/>
        <end position="409"/>
    </location>
</feature>
<dbReference type="Pfam" id="PF01225">
    <property type="entry name" value="Mur_ligase"/>
    <property type="match status" value="1"/>
</dbReference>
<evidence type="ECO:0000313" key="12">
    <source>
        <dbReference type="EMBL" id="CEP77353.1"/>
    </source>
</evidence>
<dbReference type="AlphaFoldDB" id="A0A0C7NV87"/>
<gene>
    <name evidence="12" type="primary">murF</name>
    <name evidence="12" type="ORF">DTL3_0016</name>
</gene>
<evidence type="ECO:0000256" key="5">
    <source>
        <dbReference type="ARBA" id="ARBA00022960"/>
    </source>
</evidence>
<proteinExistence type="predicted"/>
<dbReference type="SUPFAM" id="SSF63418">
    <property type="entry name" value="MurE/MurF N-terminal domain"/>
    <property type="match status" value="1"/>
</dbReference>
<evidence type="ECO:0000256" key="8">
    <source>
        <dbReference type="ARBA" id="ARBA00023316"/>
    </source>
</evidence>
<dbReference type="EC" id="6.3.2.10" evidence="12"/>
<keyword evidence="8" id="KW-0961">Cell wall biogenesis/degradation</keyword>
<feature type="domain" description="Mur ligase N-terminal catalytic" evidence="9">
    <location>
        <begin position="13"/>
        <end position="66"/>
    </location>
</feature>
<evidence type="ECO:0000259" key="9">
    <source>
        <dbReference type="Pfam" id="PF01225"/>
    </source>
</evidence>
<dbReference type="GO" id="GO:0071555">
    <property type="term" value="P:cell wall organization"/>
    <property type="evidence" value="ECO:0007669"/>
    <property type="project" value="UniProtKB-KW"/>
</dbReference>
<dbReference type="InterPro" id="IPR036615">
    <property type="entry name" value="Mur_ligase_C_dom_sf"/>
</dbReference>
<evidence type="ECO:0000313" key="13">
    <source>
        <dbReference type="Proteomes" id="UP000032809"/>
    </source>
</evidence>
<dbReference type="Gene3D" id="3.90.190.20">
    <property type="entry name" value="Mur ligase, C-terminal domain"/>
    <property type="match status" value="1"/>
</dbReference>
<dbReference type="InterPro" id="IPR051046">
    <property type="entry name" value="MurCDEF_CellWall_CoF430Synth"/>
</dbReference>
<evidence type="ECO:0000256" key="7">
    <source>
        <dbReference type="ARBA" id="ARBA00023306"/>
    </source>
</evidence>
<evidence type="ECO:0000256" key="2">
    <source>
        <dbReference type="ARBA" id="ARBA00022618"/>
    </source>
</evidence>
<dbReference type="Gene3D" id="3.40.1190.10">
    <property type="entry name" value="Mur-like, catalytic domain"/>
    <property type="match status" value="1"/>
</dbReference>